<name>L8EAR3_HUMAN</name>
<dbReference type="EMBL" id="HF583976">
    <property type="protein sequence ID" value="CCQ43473.1"/>
    <property type="molecule type" value="Genomic_DNA"/>
</dbReference>
<feature type="region of interest" description="Disordered" evidence="1">
    <location>
        <begin position="1"/>
        <end position="41"/>
    </location>
</feature>
<proteinExistence type="predicted"/>
<evidence type="ECO:0000313" key="2">
    <source>
        <dbReference type="EMBL" id="CCQ43473.1"/>
    </source>
</evidence>
<reference evidence="2" key="1">
    <citation type="journal article" date="2013" name="PLoS ONE">
        <title>Direct detection of alternative open reading frames translation products in human significantly expands the proteome.</title>
        <authorList>
            <person name="Vanderperre B."/>
            <person name="Lucier J.-F."/>
            <person name="Motard J."/>
            <person name="Tremblay G."/>
            <person name="Vanderperre S."/>
            <person name="Wisztorski M."/>
            <person name="Salzet M."/>
            <person name="Boisvert F.-M."/>
            <person name="Roucou X."/>
        </authorList>
    </citation>
    <scope>NUCLEOTIDE SEQUENCE</scope>
</reference>
<organism evidence="2">
    <name type="scientific">Homo sapiens</name>
    <name type="common">Human</name>
    <dbReference type="NCBI Taxonomy" id="9606"/>
    <lineage>
        <taxon>Eukaryota</taxon>
        <taxon>Metazoa</taxon>
        <taxon>Chordata</taxon>
        <taxon>Craniata</taxon>
        <taxon>Vertebrata</taxon>
        <taxon>Euteleostomi</taxon>
        <taxon>Mammalia</taxon>
        <taxon>Eutheria</taxon>
        <taxon>Euarchontoglires</taxon>
        <taxon>Primates</taxon>
        <taxon>Haplorrhini</taxon>
        <taxon>Catarrhini</taxon>
        <taxon>Hominidae</taxon>
        <taxon>Homo</taxon>
    </lineage>
</organism>
<gene>
    <name evidence="2" type="primary">MLXIP</name>
</gene>
<evidence type="ECO:0000256" key="1">
    <source>
        <dbReference type="SAM" id="MobiDB-lite"/>
    </source>
</evidence>
<accession>L8EAR3</accession>
<protein>
    <submittedName>
        <fullName evidence="2">Alternative protein MLXIP</fullName>
    </submittedName>
</protein>
<dbReference type="ChiTaRS" id="MLXIP">
    <property type="organism name" value="human"/>
</dbReference>
<dbReference type="OrthoDB" id="6022628at2759"/>
<sequence length="72" mass="7871">MWPHEMPGDPSLPMESRLRPPALPDAQPRGLSPTLPAHRGIGRPCSGLKQVWGLLTAIARLWEPLAVNSLTQ</sequence>
<dbReference type="AlphaFoldDB" id="L8EAR3"/>